<gene>
    <name evidence="3" type="ORF">SELMODRAFT_89433</name>
    <name evidence="2" type="ORF">SELMODRAFT_93145</name>
</gene>
<dbReference type="eggNOG" id="ENOG502S17V">
    <property type="taxonomic scope" value="Eukaryota"/>
</dbReference>
<dbReference type="KEGG" id="smo:SELMODRAFT_89433"/>
<dbReference type="AlphaFoldDB" id="D8RAV8"/>
<dbReference type="HOGENOM" id="CLU_2727474_0_0_1"/>
<dbReference type="KEGG" id="smo:SELMODRAFT_93145"/>
<reference evidence="3 4" key="1">
    <citation type="journal article" date="2011" name="Science">
        <title>The Selaginella genome identifies genetic changes associated with the evolution of vascular plants.</title>
        <authorList>
            <person name="Banks J.A."/>
            <person name="Nishiyama T."/>
            <person name="Hasebe M."/>
            <person name="Bowman J.L."/>
            <person name="Gribskov M."/>
            <person name="dePamphilis C."/>
            <person name="Albert V.A."/>
            <person name="Aono N."/>
            <person name="Aoyama T."/>
            <person name="Ambrose B.A."/>
            <person name="Ashton N.W."/>
            <person name="Axtell M.J."/>
            <person name="Barker E."/>
            <person name="Barker M.S."/>
            <person name="Bennetzen J.L."/>
            <person name="Bonawitz N.D."/>
            <person name="Chapple C."/>
            <person name="Cheng C."/>
            <person name="Correa L.G."/>
            <person name="Dacre M."/>
            <person name="DeBarry J."/>
            <person name="Dreyer I."/>
            <person name="Elias M."/>
            <person name="Engstrom E.M."/>
            <person name="Estelle M."/>
            <person name="Feng L."/>
            <person name="Finet C."/>
            <person name="Floyd S.K."/>
            <person name="Frommer W.B."/>
            <person name="Fujita T."/>
            <person name="Gramzow L."/>
            <person name="Gutensohn M."/>
            <person name="Harholt J."/>
            <person name="Hattori M."/>
            <person name="Heyl A."/>
            <person name="Hirai T."/>
            <person name="Hiwatashi Y."/>
            <person name="Ishikawa M."/>
            <person name="Iwata M."/>
            <person name="Karol K.G."/>
            <person name="Koehler B."/>
            <person name="Kolukisaoglu U."/>
            <person name="Kubo M."/>
            <person name="Kurata T."/>
            <person name="Lalonde S."/>
            <person name="Li K."/>
            <person name="Li Y."/>
            <person name="Litt A."/>
            <person name="Lyons E."/>
            <person name="Manning G."/>
            <person name="Maruyama T."/>
            <person name="Michael T.P."/>
            <person name="Mikami K."/>
            <person name="Miyazaki S."/>
            <person name="Morinaga S."/>
            <person name="Murata T."/>
            <person name="Mueller-Roeber B."/>
            <person name="Nelson D.R."/>
            <person name="Obara M."/>
            <person name="Oguri Y."/>
            <person name="Olmstead R.G."/>
            <person name="Onodera N."/>
            <person name="Petersen B.L."/>
            <person name="Pils B."/>
            <person name="Prigge M."/>
            <person name="Rensing S.A."/>
            <person name="Riano-Pachon D.M."/>
            <person name="Roberts A.W."/>
            <person name="Sato Y."/>
            <person name="Scheller H.V."/>
            <person name="Schulz B."/>
            <person name="Schulz C."/>
            <person name="Shakirov E.V."/>
            <person name="Shibagaki N."/>
            <person name="Shinohara N."/>
            <person name="Shippen D.E."/>
            <person name="Soerensen I."/>
            <person name="Sotooka R."/>
            <person name="Sugimoto N."/>
            <person name="Sugita M."/>
            <person name="Sumikawa N."/>
            <person name="Tanurdzic M."/>
            <person name="Theissen G."/>
            <person name="Ulvskov P."/>
            <person name="Wakazuki S."/>
            <person name="Weng J.K."/>
            <person name="Willats W.W."/>
            <person name="Wipf D."/>
            <person name="Wolf P.G."/>
            <person name="Yang L."/>
            <person name="Zimmer A.D."/>
            <person name="Zhu Q."/>
            <person name="Mitros T."/>
            <person name="Hellsten U."/>
            <person name="Loque D."/>
            <person name="Otillar R."/>
            <person name="Salamov A."/>
            <person name="Schmutz J."/>
            <person name="Shapiro H."/>
            <person name="Lindquist E."/>
            <person name="Lucas S."/>
            <person name="Rokhsar D."/>
            <person name="Grigoriev I.V."/>
        </authorList>
    </citation>
    <scope>NUCLEOTIDE SEQUENCE [LARGE SCALE GENOMIC DNA]</scope>
</reference>
<dbReference type="Proteomes" id="UP000001514">
    <property type="component" value="Unassembled WGS sequence"/>
</dbReference>
<dbReference type="OrthoDB" id="585255at2759"/>
<evidence type="ECO:0000313" key="4">
    <source>
        <dbReference type="Proteomes" id="UP000001514"/>
    </source>
</evidence>
<dbReference type="EMBL" id="GL377579">
    <property type="protein sequence ID" value="EFJ28736.1"/>
    <property type="molecule type" value="Genomic_DNA"/>
</dbReference>
<dbReference type="PANTHER" id="PTHR31533">
    <property type="entry name" value="GPI-ANCHORED PROTEIN LLG1-RELATED-RELATED"/>
    <property type="match status" value="1"/>
</dbReference>
<dbReference type="Pfam" id="PF26578">
    <property type="entry name" value="LLG1"/>
    <property type="match status" value="1"/>
</dbReference>
<evidence type="ECO:0000313" key="2">
    <source>
        <dbReference type="EMBL" id="EFJ28736.1"/>
    </source>
</evidence>
<dbReference type="EMBL" id="GL377575">
    <property type="protein sequence ID" value="EFJ30697.1"/>
    <property type="molecule type" value="Genomic_DNA"/>
</dbReference>
<name>D8RAV8_SELML</name>
<evidence type="ECO:0000259" key="1">
    <source>
        <dbReference type="Pfam" id="PF26578"/>
    </source>
</evidence>
<dbReference type="Gramene" id="EFJ28736">
    <property type="protein sequence ID" value="EFJ28736"/>
    <property type="gene ID" value="SELMODRAFT_93145"/>
</dbReference>
<dbReference type="InParanoid" id="D8RAV8"/>
<dbReference type="FunCoup" id="D8RAV8">
    <property type="interactions" value="1140"/>
</dbReference>
<proteinExistence type="predicted"/>
<feature type="non-terminal residue" evidence="3">
    <location>
        <position position="1"/>
    </location>
</feature>
<dbReference type="Gramene" id="EFJ30697">
    <property type="protein sequence ID" value="EFJ30697"/>
    <property type="gene ID" value="SELMODRAFT_89433"/>
</dbReference>
<evidence type="ECO:0000313" key="3">
    <source>
        <dbReference type="EMBL" id="EFJ30697.1"/>
    </source>
</evidence>
<keyword evidence="4" id="KW-1185">Reference proteome</keyword>
<dbReference type="PANTHER" id="PTHR31533:SF28">
    <property type="entry name" value="BIFUNCTIONAL INHIBITOR_PLANT LIPID TRANSFER PROTEIN_SEED STORAGE HELICAL DOMAIN-CONTAINING PROTEIN"/>
    <property type="match status" value="1"/>
</dbReference>
<sequence length="80" mass="8710">CATDFSKVDYAEVTSVCKGPQYHQEACCGAFKKMACKYTTQVNDFSTTCPVEFMAYLNYAGNYPNGVFVGRCNSGSSLCS</sequence>
<protein>
    <recommendedName>
        <fullName evidence="1">GPI-anchored protein LLG1-like domain-containing protein</fullName>
    </recommendedName>
</protein>
<accession>D8RAV8</accession>
<dbReference type="InterPro" id="IPR039307">
    <property type="entry name" value="LORELEI-like"/>
</dbReference>
<dbReference type="InterPro" id="IPR058888">
    <property type="entry name" value="LLG1-like"/>
</dbReference>
<feature type="domain" description="GPI-anchored protein LLG1-like" evidence="1">
    <location>
        <begin position="4"/>
        <end position="77"/>
    </location>
</feature>
<dbReference type="OMA" id="LNYAGNY"/>
<organism evidence="4">
    <name type="scientific">Selaginella moellendorffii</name>
    <name type="common">Spikemoss</name>
    <dbReference type="NCBI Taxonomy" id="88036"/>
    <lineage>
        <taxon>Eukaryota</taxon>
        <taxon>Viridiplantae</taxon>
        <taxon>Streptophyta</taxon>
        <taxon>Embryophyta</taxon>
        <taxon>Tracheophyta</taxon>
        <taxon>Lycopodiopsida</taxon>
        <taxon>Selaginellales</taxon>
        <taxon>Selaginellaceae</taxon>
        <taxon>Selaginella</taxon>
    </lineage>
</organism>